<dbReference type="EMBL" id="ASGP02000009">
    <property type="protein sequence ID" value="KAH9491267.1"/>
    <property type="molecule type" value="Genomic_DNA"/>
</dbReference>
<proteinExistence type="predicted"/>
<keyword evidence="1" id="KW-0472">Membrane</keyword>
<organism evidence="3 4">
    <name type="scientific">Dermatophagoides farinae</name>
    <name type="common">American house dust mite</name>
    <dbReference type="NCBI Taxonomy" id="6954"/>
    <lineage>
        <taxon>Eukaryota</taxon>
        <taxon>Metazoa</taxon>
        <taxon>Ecdysozoa</taxon>
        <taxon>Arthropoda</taxon>
        <taxon>Chelicerata</taxon>
        <taxon>Arachnida</taxon>
        <taxon>Acari</taxon>
        <taxon>Acariformes</taxon>
        <taxon>Sarcoptiformes</taxon>
        <taxon>Astigmata</taxon>
        <taxon>Psoroptidia</taxon>
        <taxon>Analgoidea</taxon>
        <taxon>Pyroglyphidae</taxon>
        <taxon>Dermatophagoidinae</taxon>
        <taxon>Dermatophagoides</taxon>
    </lineage>
</organism>
<protein>
    <submittedName>
        <fullName evidence="3">Uncharacterized protein</fullName>
    </submittedName>
</protein>
<evidence type="ECO:0000313" key="3">
    <source>
        <dbReference type="EMBL" id="KAH9491267.1"/>
    </source>
</evidence>
<keyword evidence="4" id="KW-1185">Reference proteome</keyword>
<comment type="caution">
    <text evidence="3">The sequence shown here is derived from an EMBL/GenBank/DDBJ whole genome shotgun (WGS) entry which is preliminary data.</text>
</comment>
<reference evidence="3" key="1">
    <citation type="submission" date="2013-05" db="EMBL/GenBank/DDBJ databases">
        <authorList>
            <person name="Yim A.K.Y."/>
            <person name="Chan T.F."/>
            <person name="Ji K.M."/>
            <person name="Liu X.Y."/>
            <person name="Zhou J.W."/>
            <person name="Li R.Q."/>
            <person name="Yang K.Y."/>
            <person name="Li J."/>
            <person name="Li M."/>
            <person name="Law P.T.W."/>
            <person name="Wu Y.L."/>
            <person name="Cai Z.L."/>
            <person name="Qin H."/>
            <person name="Bao Y."/>
            <person name="Leung R.K.K."/>
            <person name="Ng P.K.S."/>
            <person name="Zou J."/>
            <person name="Zhong X.J."/>
            <person name="Ran P.X."/>
            <person name="Zhong N.S."/>
            <person name="Liu Z.G."/>
            <person name="Tsui S.K.W."/>
        </authorList>
    </citation>
    <scope>NUCLEOTIDE SEQUENCE</scope>
    <source>
        <strain evidence="3">Derf</strain>
        <tissue evidence="3">Whole organism</tissue>
    </source>
</reference>
<gene>
    <name evidence="3" type="ORF">DERF_015999</name>
</gene>
<keyword evidence="1" id="KW-0812">Transmembrane</keyword>
<evidence type="ECO:0000256" key="2">
    <source>
        <dbReference type="SAM" id="SignalP"/>
    </source>
</evidence>
<name>A0A922HFZ3_DERFA</name>
<accession>A0A922HFZ3</accession>
<dbReference type="AlphaFoldDB" id="A0A922HFZ3"/>
<feature type="signal peptide" evidence="2">
    <location>
        <begin position="1"/>
        <end position="24"/>
    </location>
</feature>
<keyword evidence="2" id="KW-0732">Signal</keyword>
<dbReference type="Proteomes" id="UP000790347">
    <property type="component" value="Unassembled WGS sequence"/>
</dbReference>
<reference evidence="3" key="2">
    <citation type="journal article" date="2022" name="Res Sq">
        <title>Comparative Genomics Reveals Insights into the Divergent Evolution of Astigmatic Mites and Household Pest Adaptations.</title>
        <authorList>
            <person name="Xiong Q."/>
            <person name="Wan A.T.-Y."/>
            <person name="Liu X.-Y."/>
            <person name="Fung C.S.-H."/>
            <person name="Xiao X."/>
            <person name="Malainual N."/>
            <person name="Hou J."/>
            <person name="Wang L."/>
            <person name="Wang M."/>
            <person name="Yang K."/>
            <person name="Cui Y."/>
            <person name="Leung E."/>
            <person name="Nong W."/>
            <person name="Shin S.-K."/>
            <person name="Au S."/>
            <person name="Jeong K.Y."/>
            <person name="Chew F.T."/>
            <person name="Hui J."/>
            <person name="Leung T.F."/>
            <person name="Tungtrongchitr A."/>
            <person name="Zhong N."/>
            <person name="Liu Z."/>
            <person name="Tsui S."/>
        </authorList>
    </citation>
    <scope>NUCLEOTIDE SEQUENCE</scope>
    <source>
        <strain evidence="3">Derf</strain>
        <tissue evidence="3">Whole organism</tissue>
    </source>
</reference>
<evidence type="ECO:0000313" key="4">
    <source>
        <dbReference type="Proteomes" id="UP000790347"/>
    </source>
</evidence>
<keyword evidence="1" id="KW-1133">Transmembrane helix</keyword>
<feature type="chain" id="PRO_5038008781" evidence="2">
    <location>
        <begin position="25"/>
        <end position="330"/>
    </location>
</feature>
<sequence>MNYKFFINGSILLLSVTCLSLVQSIPVDQSNETSSSKLPIMIDDDDDVGGTYSKTNESDTSLSIDETTTMEKFHHPEILILEIVSQQQKSDDDHPHAQCIRKCSWIYRKLLNDWWINHAITSLLEKYQYDNIVNKQNDNVQHKSNETNDDNNNNDPTMIVFEMIHQLPYHYRMDLLFRQQERRCFSVCDQHFLFHHNHHQHHHHHGIGKRNQLAAGISADGVQQQPSQRLISDYCRQFTRKIFQHIPMILMAISAMLIMFMFFWSLIECMFQVEDPAIDHTFIINDGKNGQKSKLLLDQKQYQQQHQFQQQLYKPVQIMAVPTVDGDRNE</sequence>
<evidence type="ECO:0000256" key="1">
    <source>
        <dbReference type="SAM" id="Phobius"/>
    </source>
</evidence>
<feature type="transmembrane region" description="Helical" evidence="1">
    <location>
        <begin position="246"/>
        <end position="267"/>
    </location>
</feature>